<dbReference type="PRINTS" id="PR00722">
    <property type="entry name" value="CHYMOTRYPSIN"/>
</dbReference>
<keyword evidence="4" id="KW-1015">Disulfide bond</keyword>
<evidence type="ECO:0000256" key="2">
    <source>
        <dbReference type="ARBA" id="ARBA00022801"/>
    </source>
</evidence>
<dbReference type="PROSITE" id="PS00134">
    <property type="entry name" value="TRYPSIN_HIS"/>
    <property type="match status" value="1"/>
</dbReference>
<dbReference type="Pfam" id="PF00089">
    <property type="entry name" value="Trypsin"/>
    <property type="match status" value="1"/>
</dbReference>
<name>A0A8C4R3P2_EPTBU</name>
<evidence type="ECO:0000313" key="9">
    <source>
        <dbReference type="Proteomes" id="UP000694388"/>
    </source>
</evidence>
<protein>
    <recommendedName>
        <fullName evidence="7">Peptidase S1 domain-containing protein</fullName>
    </recommendedName>
</protein>
<dbReference type="GeneTree" id="ENSGT00940000164655"/>
<dbReference type="InterPro" id="IPR009003">
    <property type="entry name" value="Peptidase_S1_PA"/>
</dbReference>
<dbReference type="PANTHER" id="PTHR24252:SF27">
    <property type="entry name" value="TRANSMEMBRANE PROTEASE SERINE 3-LIKE"/>
    <property type="match status" value="1"/>
</dbReference>
<accession>A0A8C4R3P2</accession>
<dbReference type="Gene3D" id="2.40.10.10">
    <property type="entry name" value="Trypsin-like serine proteases"/>
    <property type="match status" value="2"/>
</dbReference>
<dbReference type="GO" id="GO:0004252">
    <property type="term" value="F:serine-type endopeptidase activity"/>
    <property type="evidence" value="ECO:0007669"/>
    <property type="project" value="InterPro"/>
</dbReference>
<dbReference type="FunFam" id="2.40.10.10:FF:000003">
    <property type="entry name" value="Transmembrane serine protease 3"/>
    <property type="match status" value="1"/>
</dbReference>
<evidence type="ECO:0000256" key="3">
    <source>
        <dbReference type="ARBA" id="ARBA00022825"/>
    </source>
</evidence>
<keyword evidence="3 6" id="KW-0720">Serine protease</keyword>
<dbReference type="InterPro" id="IPR018114">
    <property type="entry name" value="TRYPSIN_HIS"/>
</dbReference>
<dbReference type="PROSITE" id="PS50240">
    <property type="entry name" value="TRYPSIN_DOM"/>
    <property type="match status" value="1"/>
</dbReference>
<dbReference type="PANTHER" id="PTHR24252">
    <property type="entry name" value="ACROSIN-RELATED"/>
    <property type="match status" value="1"/>
</dbReference>
<reference evidence="8" key="1">
    <citation type="submission" date="2025-08" db="UniProtKB">
        <authorList>
            <consortium name="Ensembl"/>
        </authorList>
    </citation>
    <scope>IDENTIFICATION</scope>
</reference>
<evidence type="ECO:0000256" key="5">
    <source>
        <dbReference type="ARBA" id="ARBA00023180"/>
    </source>
</evidence>
<evidence type="ECO:0000313" key="8">
    <source>
        <dbReference type="Ensembl" id="ENSEBUP00000023660.1"/>
    </source>
</evidence>
<dbReference type="GO" id="GO:0006508">
    <property type="term" value="P:proteolysis"/>
    <property type="evidence" value="ECO:0007669"/>
    <property type="project" value="UniProtKB-KW"/>
</dbReference>
<dbReference type="CDD" id="cd00190">
    <property type="entry name" value="Tryp_SPc"/>
    <property type="match status" value="1"/>
</dbReference>
<evidence type="ECO:0000256" key="4">
    <source>
        <dbReference type="ARBA" id="ARBA00023157"/>
    </source>
</evidence>
<keyword evidence="5" id="KW-0325">Glycoprotein</keyword>
<proteinExistence type="predicted"/>
<keyword evidence="2 6" id="KW-0378">Hydrolase</keyword>
<evidence type="ECO:0000256" key="6">
    <source>
        <dbReference type="RuleBase" id="RU363034"/>
    </source>
</evidence>
<dbReference type="Ensembl" id="ENSEBUT00000024237.1">
    <property type="protein sequence ID" value="ENSEBUP00000023660.1"/>
    <property type="gene ID" value="ENSEBUG00000014581.1"/>
</dbReference>
<dbReference type="InterPro" id="IPR043504">
    <property type="entry name" value="Peptidase_S1_PA_chymotrypsin"/>
</dbReference>
<dbReference type="InterPro" id="IPR001314">
    <property type="entry name" value="Peptidase_S1A"/>
</dbReference>
<organism evidence="8 9">
    <name type="scientific">Eptatretus burgeri</name>
    <name type="common">Inshore hagfish</name>
    <dbReference type="NCBI Taxonomy" id="7764"/>
    <lineage>
        <taxon>Eukaryota</taxon>
        <taxon>Metazoa</taxon>
        <taxon>Chordata</taxon>
        <taxon>Craniata</taxon>
        <taxon>Vertebrata</taxon>
        <taxon>Cyclostomata</taxon>
        <taxon>Myxini</taxon>
        <taxon>Myxiniformes</taxon>
        <taxon>Myxinidae</taxon>
        <taxon>Eptatretinae</taxon>
        <taxon>Eptatretus</taxon>
    </lineage>
</organism>
<dbReference type="PROSITE" id="PS00135">
    <property type="entry name" value="TRYPSIN_SER"/>
    <property type="match status" value="1"/>
</dbReference>
<sequence>MMNVKVHKFSSCNASVACGLPWGPASRVVGGSVARPGRWPWLLSLHWAGSHRCGGSLLTENWLLTAAHCFKRHSDVRLWSVMAGTLSRRSGNPRFKVSRILCHPLYRPSSKDFDLALVQLAQPLNLTDAMAPVCLPPPGWVLQPGMNCWISGWGTENEASLVLPWRAREARVQVLQDSHCRRKEVYRQRLTDRMFCAGQPHGGVDSCQGDSGGPLVCQEAEGVWRVVGVTSWGQGCGLPEYPGVYSRIDKMLNWVHHAMDGLSGGAWLTKRLQQHVDHAGLEESGFGPE</sequence>
<evidence type="ECO:0000259" key="7">
    <source>
        <dbReference type="PROSITE" id="PS50240"/>
    </source>
</evidence>
<evidence type="ECO:0000256" key="1">
    <source>
        <dbReference type="ARBA" id="ARBA00022670"/>
    </source>
</evidence>
<dbReference type="InterPro" id="IPR001254">
    <property type="entry name" value="Trypsin_dom"/>
</dbReference>
<reference evidence="8" key="2">
    <citation type="submission" date="2025-09" db="UniProtKB">
        <authorList>
            <consortium name="Ensembl"/>
        </authorList>
    </citation>
    <scope>IDENTIFICATION</scope>
</reference>
<keyword evidence="1 6" id="KW-0645">Protease</keyword>
<dbReference type="SMART" id="SM00020">
    <property type="entry name" value="Tryp_SPc"/>
    <property type="match status" value="1"/>
</dbReference>
<dbReference type="InterPro" id="IPR033116">
    <property type="entry name" value="TRYPSIN_SER"/>
</dbReference>
<dbReference type="AlphaFoldDB" id="A0A8C4R3P2"/>
<keyword evidence="9" id="KW-1185">Reference proteome</keyword>
<dbReference type="SUPFAM" id="SSF50494">
    <property type="entry name" value="Trypsin-like serine proteases"/>
    <property type="match status" value="1"/>
</dbReference>
<dbReference type="Proteomes" id="UP000694388">
    <property type="component" value="Unplaced"/>
</dbReference>
<feature type="domain" description="Peptidase S1" evidence="7">
    <location>
        <begin position="28"/>
        <end position="260"/>
    </location>
</feature>